<feature type="domain" description="Haemolysin-type calcium binding-related" evidence="5">
    <location>
        <begin position="1166"/>
        <end position="1204"/>
    </location>
</feature>
<protein>
    <recommendedName>
        <fullName evidence="5">Haemolysin-type calcium binding-related domain-containing protein</fullName>
    </recommendedName>
</protein>
<dbReference type="Pfam" id="PF00353">
    <property type="entry name" value="HemolysinCabind"/>
    <property type="match status" value="22"/>
</dbReference>
<dbReference type="GO" id="GO:0005576">
    <property type="term" value="C:extracellular region"/>
    <property type="evidence" value="ECO:0007669"/>
    <property type="project" value="UniProtKB-SubCell"/>
</dbReference>
<keyword evidence="2" id="KW-0964">Secreted</keyword>
<dbReference type="PRINTS" id="PR00313">
    <property type="entry name" value="CABNDNGRPT"/>
</dbReference>
<dbReference type="PROSITE" id="PS00330">
    <property type="entry name" value="HEMOLYSIN_CALCIUM"/>
    <property type="match status" value="18"/>
</dbReference>
<accession>A0A8D5G873</accession>
<dbReference type="InterPro" id="IPR011049">
    <property type="entry name" value="Serralysin-like_metalloprot_C"/>
</dbReference>
<dbReference type="PANTHER" id="PTHR38340:SF1">
    <property type="entry name" value="S-LAYER PROTEIN"/>
    <property type="match status" value="1"/>
</dbReference>
<gene>
    <name evidence="6" type="ORF">ZMTM_12110</name>
</gene>
<feature type="region of interest" description="Disordered" evidence="4">
    <location>
        <begin position="673"/>
        <end position="702"/>
    </location>
</feature>
<proteinExistence type="predicted"/>
<comment type="subcellular location">
    <subcellularLocation>
        <location evidence="1">Secreted</location>
    </subcellularLocation>
</comment>
<dbReference type="InterPro" id="IPR010566">
    <property type="entry name" value="Haemolys_ca-bd"/>
</dbReference>
<evidence type="ECO:0000256" key="4">
    <source>
        <dbReference type="SAM" id="MobiDB-lite"/>
    </source>
</evidence>
<keyword evidence="7" id="KW-1185">Reference proteome</keyword>
<dbReference type="RefSeq" id="WP_318840545.1">
    <property type="nucleotide sequence ID" value="NZ_AP024110.1"/>
</dbReference>
<evidence type="ECO:0000313" key="6">
    <source>
        <dbReference type="EMBL" id="BCM24952.1"/>
    </source>
</evidence>
<dbReference type="InterPro" id="IPR050557">
    <property type="entry name" value="RTX_toxin/Mannuronan_C5-epim"/>
</dbReference>
<reference evidence="6" key="1">
    <citation type="journal article" date="2021" name="Arch. Microbiol.">
        <title>Methyloradius palustris gen. nov., sp. nov., a methanol-oxidizing bacterium isolated from snow.</title>
        <authorList>
            <person name="Miyadera T."/>
            <person name="Kojima H."/>
            <person name="Fukui M."/>
        </authorList>
    </citation>
    <scope>NUCLEOTIDE SEQUENCE</scope>
    <source>
        <strain evidence="6">Zm11</strain>
    </source>
</reference>
<dbReference type="KEGG" id="mpau:ZMTM_12110"/>
<sequence length="2604" mass="266151">MDYQDFGDLVNNINGIFDVAKSANTPGRSDAQQAADALEAASVISTTMSLLSTFNPMIPGFPLSNGAINLLNLEAQGRLMDEAIASGDQEAIIQTSLDFGAAIAGALGSVPTPIAGYLKVISLDFAAASALYKNRQAIEDFFHDLVNPNPATPSKPPLIPIHLPMGDADGNGIPDIHEGHWINVKTSFDNLANSPQRSDPFTLDLNGNGIDTVGISTTNPILFDIDADGVKTSTGWIAATDGLLVLDRNGNDTIDNGRELFGDATLKTNGQLAADGFDAIADQDTNHDGIISNLDANWNNLRVWRDLNQDGISQANELVTLNSLGIASINVTGQDHSTLLNDGNVLADLGTFTYANGTNGTAGTAANLADVNLVQDTFTSQFTDHIPLTTQAATLPNLQGSGQVRDLQEAASLSPTLANLLTQFATASRADQHALMDQILKAWSDTSTMATTFTGAYAGHTLTVDMQAAYTGLAVGSAGYQAMADKLTVMEHFNGRTYQPIPTGTGAVTLTLWHVAQDLLNQSYDVLKQSVYQSLHQAAIYDTLVKPLLDEVQLSITDAGISLDFTALNADLNARITANSTAGIQDLLDFYIGTKDTLKDSGWQGQQMIVDFLASHTITPDINTALLDAGFSVKGYTGWNNGYGSSADDFMVADDQADTLNGGAGDDALLGMGGNDQLSGGDGNDTLEGGAGNDGLAGSEGNDVLLGGSGDDGLNGGNGNDTLIGGTGNDYLFGGDGADVYQFSTGDGADYILNSDDGYGASVDTIKFTDVTSTQLRSVVRSGYDLILNYGTSDSITAGNHFNNSFWSIGQVQFSDGVTMNMAQLFEAYALNLTDGADNVTFNGATSNLHILGGDGNDQISTGLGNDTLEGGAGNDGLAGSEGNDVLLGGSGDDGLNGGNGNDTLIGGTGNDYLFGGDGTDVYQFSTGDGTDYILNSDDGYGASVDTIKFTDVTSTQLTSLTRVGNDLVINYGVSDSITAGNHFANTFWSMGQVQFSDGVTMSMAQLFAAYAINLTNDADNASFGDISNLHILAGDGSDRVTTSSGNDTLDGGNGDDILSSAAGNDILLGGSGNDQLSGGDDNDTLIGGTGDDNLNGGNGNDTLIGGTGNDYLFGGDGADVYQFTTGDGTDYILNSDDGYGASVDTIKFTDVTSTQLRSVVRSGYDLILNYGTSDSITAGNHFNNSFWSIGQVQFSDGVTMNMAQLFEAYALNLTDGADNVTFNGATSNLHILGGDGNDQISTGLGNDTLEGGAGNDGLAGSEGNDVLLGGSGDDGLNGGNGNDTLIGGTGNDYLFGGDGADVYQFSTGDGADYILNSDDGYGASVDTIKFTDVTSTQLRSVVRSGYDLILNYGTSDSITAGNHFNNSFWSIGQVQFSDGVTMNMAQLFEAYALNLTDGADNVTFNGATSNLHILGGDGNDQISTGLGNDTLEGGAGNDGLAGSEGNDVLLGGSGDDGLNGGNGNDTLIGGTGNDYLFGGDGADVYQFSTGDGTDYILNSDDGYGASVDTIKFTDVTSTQLTSLTRVGNDLVINYGVSDSITAGNHFANTFWSMGQVQFSDGVTMSMAQLFAAYPFSFTLTTGNDNVSFAGYGSVKVYADAGNDTIIGTSGNDTLDGGTGADYLYGGAGNDTYVVDNIGDVVSESANAGIDTVQSSITYTLTDNVENLTLTGTTAINGTGNALDNYLTGNSTINILTGGAGNDTLDGGLGNDTLIGGIGDDTYIIDTKYDVITENAGEGTDTVQSNFSYTIGNNLENLTLTGTAAINGTGNSLNNVLIGNANYNVLDGGAGVDTMIGGSGNDTYVVDNAGDVVIENAAEGTDTVQSSITYTLGANVENLTLTGTLAINGTGNELNNIMIGNSAANILIGGAGNDNINGGTGADTLIGGTGNDTYVVDDAGDVITEYDAEGTDLVQSSINYTLTANVENLTLTGTAAINGTGNELANTLTGNTAANILNGGAGNDTLNGGAGTDTMIGGTGDDTYIVDNTGDVITENAGEGTDNVQASVTYTLSANLENLTLTGTAAINGTGNDLNNLLVGTTAANYLQGGAGNDTLQGNYGYDTLDGGLGIDTVTYAGTWTGIQINLAAGTATGGAATGNVLLNIENIIGSGANDLITGDAGNNVLDGSLGADTLIGGLGDDIYYLDSTGDVVTENANEGTDSVFSTFSYTLGANVENLTIIYSSNQNATGNELNNILTTTLGNNTLDGKAGADTMSGGIGNDTYVVDNAGDLVIENAGEGTDLVQSSITYTLTDNVENLALTGTANINGTGNTLNNTLTGNAGNNILDGGLGADTMSGGAGNDTYIVDNLGDVVTEAANAGTDTVNVALATVGGTYTVVTNVENATLINTVAYNLTGNSGNNVLIGNASNNILNGVAGADSMLGGLGDDTYVVDNVADVVTEYAGEGTDTVLSSITYTLGNNLENLTLTGTAALNGTGNSLDNVLTGNSGANSLTGGAGNDTFIGGLGADTLTGGTGNDTYQFTRGDGADTIVENDATAGNTDVLKFTSGTSYDQLWFKHVANNLEISIIGTTDKTIIKDWYTATDNHVEQITTVDGSHTLLDTQVQNLVNAMAGLTPPAAGQTTLPAAYQTQLAPVLAANWS</sequence>
<feature type="domain" description="Haemolysin-type calcium binding-related" evidence="5">
    <location>
        <begin position="1348"/>
        <end position="1386"/>
    </location>
</feature>
<evidence type="ECO:0000256" key="2">
    <source>
        <dbReference type="ARBA" id="ARBA00022525"/>
    </source>
</evidence>
<feature type="domain" description="Haemolysin-type calcium binding-related" evidence="5">
    <location>
        <begin position="785"/>
        <end position="823"/>
    </location>
</feature>
<dbReference type="InterPro" id="IPR018511">
    <property type="entry name" value="Hemolysin-typ_Ca-bd_CS"/>
</dbReference>
<organism evidence="6 7">
    <name type="scientific">Methyloradius palustris</name>
    <dbReference type="NCBI Taxonomy" id="2778876"/>
    <lineage>
        <taxon>Bacteria</taxon>
        <taxon>Pseudomonadati</taxon>
        <taxon>Pseudomonadota</taxon>
        <taxon>Betaproteobacteria</taxon>
        <taxon>Nitrosomonadales</taxon>
        <taxon>Methylophilaceae</taxon>
        <taxon>Methyloradius</taxon>
    </lineage>
</organism>
<dbReference type="InterPro" id="IPR001343">
    <property type="entry name" value="Hemolysn_Ca-bd"/>
</dbReference>
<dbReference type="Proteomes" id="UP000826722">
    <property type="component" value="Chromosome"/>
</dbReference>
<name>A0A8D5G873_9PROT</name>
<keyword evidence="3" id="KW-0106">Calcium</keyword>
<evidence type="ECO:0000313" key="7">
    <source>
        <dbReference type="Proteomes" id="UP000826722"/>
    </source>
</evidence>
<dbReference type="GO" id="GO:0005509">
    <property type="term" value="F:calcium ion binding"/>
    <property type="evidence" value="ECO:0007669"/>
    <property type="project" value="InterPro"/>
</dbReference>
<dbReference type="Pfam" id="PF06594">
    <property type="entry name" value="HCBP_related"/>
    <property type="match status" value="4"/>
</dbReference>
<dbReference type="SUPFAM" id="SSF51120">
    <property type="entry name" value="beta-Roll"/>
    <property type="match status" value="13"/>
</dbReference>
<dbReference type="Gene3D" id="2.150.10.10">
    <property type="entry name" value="Serralysin-like metalloprotease, C-terminal"/>
    <property type="match status" value="14"/>
</dbReference>
<evidence type="ECO:0000256" key="3">
    <source>
        <dbReference type="ARBA" id="ARBA00022837"/>
    </source>
</evidence>
<dbReference type="PANTHER" id="PTHR38340">
    <property type="entry name" value="S-LAYER PROTEIN"/>
    <property type="match status" value="1"/>
</dbReference>
<evidence type="ECO:0000256" key="1">
    <source>
        <dbReference type="ARBA" id="ARBA00004613"/>
    </source>
</evidence>
<dbReference type="EMBL" id="AP024110">
    <property type="protein sequence ID" value="BCM24952.1"/>
    <property type="molecule type" value="Genomic_DNA"/>
</dbReference>
<evidence type="ECO:0000259" key="5">
    <source>
        <dbReference type="Pfam" id="PF06594"/>
    </source>
</evidence>
<feature type="region of interest" description="Disordered" evidence="4">
    <location>
        <begin position="1072"/>
        <end position="1098"/>
    </location>
</feature>
<feature type="domain" description="Haemolysin-type calcium binding-related" evidence="5">
    <location>
        <begin position="2525"/>
        <end position="2559"/>
    </location>
</feature>